<organism evidence="1 2">
    <name type="scientific">Microbotryum saponariae</name>
    <dbReference type="NCBI Taxonomy" id="289078"/>
    <lineage>
        <taxon>Eukaryota</taxon>
        <taxon>Fungi</taxon>
        <taxon>Dikarya</taxon>
        <taxon>Basidiomycota</taxon>
        <taxon>Pucciniomycotina</taxon>
        <taxon>Microbotryomycetes</taxon>
        <taxon>Microbotryales</taxon>
        <taxon>Microbotryaceae</taxon>
        <taxon>Microbotryum</taxon>
    </lineage>
</organism>
<name>A0A2X0LIP5_9BASI</name>
<evidence type="ECO:0000313" key="2">
    <source>
        <dbReference type="Proteomes" id="UP000249723"/>
    </source>
</evidence>
<accession>A0A2X0LIP5</accession>
<gene>
    <name evidence="1" type="ORF">BZ3500_MVSOF-1268-A1-R1_CHR5-2G07840</name>
</gene>
<keyword evidence="2" id="KW-1185">Reference proteome</keyword>
<protein>
    <submittedName>
        <fullName evidence="1">BZ3500_MvSof-1268-A1-R1_Chr5-2g07840 protein</fullName>
    </submittedName>
</protein>
<dbReference type="Proteomes" id="UP000249723">
    <property type="component" value="Unassembled WGS sequence"/>
</dbReference>
<proteinExistence type="predicted"/>
<dbReference type="AlphaFoldDB" id="A0A2X0LIP5"/>
<sequence length="71" mass="7863">MHVPAFVPRGSLLLLYASIFNVSEFHNKNLHLKFPSIDWNEARLVGEGDPEWGMGYLGAPQLLPGLPCLST</sequence>
<evidence type="ECO:0000313" key="1">
    <source>
        <dbReference type="EMBL" id="SCZ92414.1"/>
    </source>
</evidence>
<dbReference type="EMBL" id="FMWP01000018">
    <property type="protein sequence ID" value="SCZ92414.1"/>
    <property type="molecule type" value="Genomic_DNA"/>
</dbReference>
<reference evidence="2" key="1">
    <citation type="submission" date="2016-10" db="EMBL/GenBank/DDBJ databases">
        <authorList>
            <person name="Jeantristanb JTB J.-T."/>
            <person name="Ricardo R."/>
        </authorList>
    </citation>
    <scope>NUCLEOTIDE SEQUENCE [LARGE SCALE GENOMIC DNA]</scope>
</reference>